<dbReference type="EMBL" id="RQJX01000016">
    <property type="protein sequence ID" value="RQN02879.1"/>
    <property type="molecule type" value="Genomic_DNA"/>
</dbReference>
<organism evidence="2 3">
    <name type="scientific">Aeromicrobium camelliae</name>
    <dbReference type="NCBI Taxonomy" id="1538144"/>
    <lineage>
        <taxon>Bacteria</taxon>
        <taxon>Bacillati</taxon>
        <taxon>Actinomycetota</taxon>
        <taxon>Actinomycetes</taxon>
        <taxon>Propionibacteriales</taxon>
        <taxon>Nocardioidaceae</taxon>
        <taxon>Aeromicrobium</taxon>
    </lineage>
</organism>
<reference evidence="2 3" key="1">
    <citation type="submission" date="2018-11" db="EMBL/GenBank/DDBJ databases">
        <authorList>
            <person name="Li F."/>
        </authorList>
    </citation>
    <scope>NUCLEOTIDE SEQUENCE [LARGE SCALE GENOMIC DNA]</scope>
    <source>
        <strain evidence="2 3">YS17T</strain>
    </source>
</reference>
<feature type="region of interest" description="Disordered" evidence="1">
    <location>
        <begin position="1"/>
        <end position="31"/>
    </location>
</feature>
<gene>
    <name evidence="2" type="ORF">EHW97_11705</name>
</gene>
<keyword evidence="3" id="KW-1185">Reference proteome</keyword>
<feature type="region of interest" description="Disordered" evidence="1">
    <location>
        <begin position="180"/>
        <end position="217"/>
    </location>
</feature>
<dbReference type="AlphaFoldDB" id="A0A3N6W5R5"/>
<evidence type="ECO:0000256" key="1">
    <source>
        <dbReference type="SAM" id="MobiDB-lite"/>
    </source>
</evidence>
<proteinExistence type="predicted"/>
<evidence type="ECO:0000313" key="3">
    <source>
        <dbReference type="Proteomes" id="UP000275225"/>
    </source>
</evidence>
<feature type="compositionally biased region" description="Basic and acidic residues" evidence="1">
    <location>
        <begin position="83"/>
        <end position="95"/>
    </location>
</feature>
<dbReference type="RefSeq" id="WP_124237356.1">
    <property type="nucleotide sequence ID" value="NZ_JBHUFI010000008.1"/>
</dbReference>
<dbReference type="Proteomes" id="UP000275225">
    <property type="component" value="Unassembled WGS sequence"/>
</dbReference>
<accession>A0A3N6W5R5</accession>
<name>A0A3N6W5R5_9ACTN</name>
<comment type="caution">
    <text evidence="2">The sequence shown here is derived from an EMBL/GenBank/DDBJ whole genome shotgun (WGS) entry which is preliminary data.</text>
</comment>
<feature type="compositionally biased region" description="Basic and acidic residues" evidence="1">
    <location>
        <begin position="188"/>
        <end position="205"/>
    </location>
</feature>
<evidence type="ECO:0000313" key="2">
    <source>
        <dbReference type="EMBL" id="RQN02879.1"/>
    </source>
</evidence>
<feature type="region of interest" description="Disordered" evidence="1">
    <location>
        <begin position="65"/>
        <end position="97"/>
    </location>
</feature>
<sequence length="217" mass="23908">MQRTVDQDDEIEEAQVLRGLDDRPFRRGRRDSVHLGPVMLRDLAPPHIDTPAIVVRRRAVGARDDWKGIDPRQPPSAQAGRSQVREDRALAEHQADGTAPCSQIVELDLWQRDAVDRMCPTRVPQLVARESVLGSVTMANRGHAARIDQSPTWCAGLSTAPGEWRKVLIEWRKVGTNGSPTAPFCATRGDRGDETERAGTDRAGTDRAGPAVTGVRR</sequence>
<protein>
    <submittedName>
        <fullName evidence="2">Uncharacterized protein</fullName>
    </submittedName>
</protein>
<feature type="compositionally biased region" description="Basic and acidic residues" evidence="1">
    <location>
        <begin position="19"/>
        <end position="31"/>
    </location>
</feature>